<sequence>MLIISCDVITQLPLHRLVDAHRLYDSSVTMLLSPSRPAGEAGPGMKVKKKGQHDQREFIGLCPTEQCYHRVLFLFNEADLEEDSLTVRQSLLCDFPRIQVRDELKDAHVYIVKRWIVDYIAHNTSRSSFRSELLPYIVQKQFDRHHKVEPGSLEKSPESVVGVHDTNLNVKDIFTFIKQDEETNIIRDLTLSSHTRADNPISCFAFIYEDGPLVNANNIASYVEANRLVSKAEYVFPSEQSLIHPSSKLHEKSQAGSDSMIGERTSVDEQSIIKRSVIGKDCQIGSSVRISNCILMDRVKVGNGCNLQGSVIADRAIIEEKCEIADSLIGSNKVVTSSSKLNRESIVESSTMMEFD</sequence>
<dbReference type="InterPro" id="IPR056764">
    <property type="entry name" value="LbH_EIF2B3/5"/>
</dbReference>
<dbReference type="Pfam" id="PF25084">
    <property type="entry name" value="LbH_EIF2B"/>
    <property type="match status" value="1"/>
</dbReference>
<evidence type="ECO:0000256" key="8">
    <source>
        <dbReference type="ARBA" id="ARBA00046432"/>
    </source>
</evidence>
<comment type="subunit">
    <text evidence="8">Component of the translation initiation factor 2B (eIF2B) complex which is a heterodecamer of two sets of five different subunits: alpha, beta, gamma, delta and epsilon. Subunits alpha, beta and delta comprise a regulatory subcomplex and subunits epsilon and gamma comprise a catalytic subcomplex. Within the complex, the hexameric regulatory complex resides at the center, with the two heterodimeric catalytic subcomplexes bound on opposite sides.</text>
</comment>
<dbReference type="CDD" id="cd04652">
    <property type="entry name" value="LbH_eIF2B_gamma_C"/>
    <property type="match status" value="1"/>
</dbReference>
<evidence type="ECO:0000256" key="2">
    <source>
        <dbReference type="ARBA" id="ARBA00007878"/>
    </source>
</evidence>
<keyword evidence="11" id="KW-1185">Reference proteome</keyword>
<dbReference type="Gene3D" id="3.90.550.10">
    <property type="entry name" value="Spore Coat Polysaccharide Biosynthesis Protein SpsA, Chain A"/>
    <property type="match status" value="1"/>
</dbReference>
<evidence type="ECO:0000256" key="1">
    <source>
        <dbReference type="ARBA" id="ARBA00004514"/>
    </source>
</evidence>
<accession>A0ABP0G8K3</accession>
<evidence type="ECO:0000313" key="10">
    <source>
        <dbReference type="EMBL" id="CAK8688127.1"/>
    </source>
</evidence>
<evidence type="ECO:0000313" key="11">
    <source>
        <dbReference type="Proteomes" id="UP001642483"/>
    </source>
</evidence>
<evidence type="ECO:0000256" key="4">
    <source>
        <dbReference type="ARBA" id="ARBA00022540"/>
    </source>
</evidence>
<protein>
    <recommendedName>
        <fullName evidence="6">Translation initiation factor eIF2B subunit gamma</fullName>
    </recommendedName>
    <alternativeName>
        <fullName evidence="7">eIF2B GDP-GTP exchange factor subunit gamma</fullName>
    </alternativeName>
</protein>
<dbReference type="PANTHER" id="PTHR45989">
    <property type="entry name" value="TRANSLATION INITIATION FACTOR EIF-2B SUBUNIT GAMMA"/>
    <property type="match status" value="1"/>
</dbReference>
<dbReference type="Proteomes" id="UP001642483">
    <property type="component" value="Unassembled WGS sequence"/>
</dbReference>
<evidence type="ECO:0000256" key="5">
    <source>
        <dbReference type="ARBA" id="ARBA00022917"/>
    </source>
</evidence>
<evidence type="ECO:0000256" key="7">
    <source>
        <dbReference type="ARBA" id="ARBA00044229"/>
    </source>
</evidence>
<comment type="subcellular location">
    <subcellularLocation>
        <location evidence="1">Cytoplasm</location>
        <location evidence="1">Cytosol</location>
    </subcellularLocation>
</comment>
<name>A0ABP0G8K3_CLALP</name>
<dbReference type="PANTHER" id="PTHR45989:SF1">
    <property type="entry name" value="TRANSLATION INITIATION FACTOR EIF-2B SUBUNIT GAMMA"/>
    <property type="match status" value="1"/>
</dbReference>
<dbReference type="SUPFAM" id="SSF53448">
    <property type="entry name" value="Nucleotide-diphospho-sugar transferases"/>
    <property type="match status" value="1"/>
</dbReference>
<evidence type="ECO:0000259" key="9">
    <source>
        <dbReference type="Pfam" id="PF25084"/>
    </source>
</evidence>
<dbReference type="SUPFAM" id="SSF51161">
    <property type="entry name" value="Trimeric LpxA-like enzymes"/>
    <property type="match status" value="1"/>
</dbReference>
<dbReference type="InterPro" id="IPR051960">
    <property type="entry name" value="eIF2B_gamma"/>
</dbReference>
<organism evidence="10 11">
    <name type="scientific">Clavelina lepadiformis</name>
    <name type="common">Light-bulb sea squirt</name>
    <name type="synonym">Ascidia lepadiformis</name>
    <dbReference type="NCBI Taxonomy" id="159417"/>
    <lineage>
        <taxon>Eukaryota</taxon>
        <taxon>Metazoa</taxon>
        <taxon>Chordata</taxon>
        <taxon>Tunicata</taxon>
        <taxon>Ascidiacea</taxon>
        <taxon>Aplousobranchia</taxon>
        <taxon>Clavelinidae</taxon>
        <taxon>Clavelina</taxon>
    </lineage>
</organism>
<evidence type="ECO:0000256" key="3">
    <source>
        <dbReference type="ARBA" id="ARBA00022490"/>
    </source>
</evidence>
<keyword evidence="4" id="KW-0396">Initiation factor</keyword>
<dbReference type="InterPro" id="IPR011004">
    <property type="entry name" value="Trimer_LpxA-like_sf"/>
</dbReference>
<keyword evidence="3" id="KW-0963">Cytoplasm</keyword>
<dbReference type="EMBL" id="CAWYQH010000108">
    <property type="protein sequence ID" value="CAK8688127.1"/>
    <property type="molecule type" value="Genomic_DNA"/>
</dbReference>
<keyword evidence="5" id="KW-0648">Protein biosynthesis</keyword>
<evidence type="ECO:0000256" key="6">
    <source>
        <dbReference type="ARBA" id="ARBA00044196"/>
    </source>
</evidence>
<comment type="similarity">
    <text evidence="2">Belongs to the eIF-2B gamma/epsilon subunits family.</text>
</comment>
<dbReference type="Gene3D" id="2.160.10.10">
    <property type="entry name" value="Hexapeptide repeat proteins"/>
    <property type="match status" value="1"/>
</dbReference>
<gene>
    <name evidence="10" type="ORF">CVLEPA_LOCUS20160</name>
</gene>
<proteinExistence type="inferred from homology"/>
<reference evidence="10 11" key="1">
    <citation type="submission" date="2024-02" db="EMBL/GenBank/DDBJ databases">
        <authorList>
            <person name="Daric V."/>
            <person name="Darras S."/>
        </authorList>
    </citation>
    <scope>NUCLEOTIDE SEQUENCE [LARGE SCALE GENOMIC DNA]</scope>
</reference>
<comment type="caution">
    <text evidence="10">The sequence shown here is derived from an EMBL/GenBank/DDBJ whole genome shotgun (WGS) entry which is preliminary data.</text>
</comment>
<dbReference type="InterPro" id="IPR029044">
    <property type="entry name" value="Nucleotide-diphossugar_trans"/>
</dbReference>
<feature type="domain" description="EIF2B subunit epsilon/gamma LbH" evidence="9">
    <location>
        <begin position="246"/>
        <end position="336"/>
    </location>
</feature>